<dbReference type="Gene3D" id="3.30.70.1820">
    <property type="entry name" value="L1 transposable element, RRM domain"/>
    <property type="match status" value="1"/>
</dbReference>
<dbReference type="PANTHER" id="PTHR11505">
    <property type="entry name" value="L1 TRANSPOSABLE ELEMENT-RELATED"/>
    <property type="match status" value="1"/>
</dbReference>
<protein>
    <submittedName>
        <fullName evidence="3">Uncharacterized protein</fullName>
    </submittedName>
</protein>
<dbReference type="Gene3D" id="3.60.10.10">
    <property type="entry name" value="Endonuclease/exonuclease/phosphatase"/>
    <property type="match status" value="1"/>
</dbReference>
<evidence type="ECO:0000256" key="2">
    <source>
        <dbReference type="SAM" id="MobiDB-lite"/>
    </source>
</evidence>
<name>A0ABN8P7G8_9CNID</name>
<evidence type="ECO:0000313" key="3">
    <source>
        <dbReference type="EMBL" id="CAH3136806.1"/>
    </source>
</evidence>
<feature type="region of interest" description="Disordered" evidence="2">
    <location>
        <begin position="1"/>
        <end position="30"/>
    </location>
</feature>
<reference evidence="3 4" key="1">
    <citation type="submission" date="2022-05" db="EMBL/GenBank/DDBJ databases">
        <authorList>
            <consortium name="Genoscope - CEA"/>
            <person name="William W."/>
        </authorList>
    </citation>
    <scope>NUCLEOTIDE SEQUENCE [LARGE SCALE GENOMIC DNA]</scope>
</reference>
<keyword evidence="1" id="KW-0175">Coiled coil</keyword>
<proteinExistence type="predicted"/>
<feature type="compositionally biased region" description="Basic and acidic residues" evidence="2">
    <location>
        <begin position="1"/>
        <end position="11"/>
    </location>
</feature>
<evidence type="ECO:0000313" key="4">
    <source>
        <dbReference type="Proteomes" id="UP001159405"/>
    </source>
</evidence>
<keyword evidence="4" id="KW-1185">Reference proteome</keyword>
<evidence type="ECO:0000256" key="1">
    <source>
        <dbReference type="SAM" id="Coils"/>
    </source>
</evidence>
<comment type="caution">
    <text evidence="3">The sequence shown here is derived from an EMBL/GenBank/DDBJ whole genome shotgun (WGS) entry which is preliminary data.</text>
</comment>
<dbReference type="InterPro" id="IPR004244">
    <property type="entry name" value="Transposase_22"/>
</dbReference>
<dbReference type="Proteomes" id="UP001159405">
    <property type="component" value="Unassembled WGS sequence"/>
</dbReference>
<accession>A0ABN8P7G8</accession>
<dbReference type="InterPro" id="IPR036691">
    <property type="entry name" value="Endo/exonu/phosph_ase_sf"/>
</dbReference>
<gene>
    <name evidence="3" type="ORF">PLOB_00038640</name>
</gene>
<sequence length="376" mass="43052">MGKEDARADSRKRLRESGSQTDGEDAFDEADGHCRGAFAKLDEVSEKLDKALTRLGELEAMQDRVAELEKENKNLQESLNTAQADIDDLNSSSTTTCATLETHAKNLEDLSAKIKHLECRNIKLEAYTRRENLKVFNIPEGRGESTSAEDQLKKVMRDKLKIPEEDIEQIHFERVHRIPTKKNTSQGQNSKPRPIIAKFSFFQDKEYVWSFVKNLKNTNISIANDFPREIDEIQKTLYPILKKAKQRKQTAYFKVDKLIINGQIYRALMTDHSLNLLSLNARGLSNFRKRRTIFTWCRKRNSDIIFLQETHSTLSTQLNWKNEWGAELICSHGSSNSRCCNLNQKGLDCVIHSQIVDTSGGISLLKPLSKIKCMFL</sequence>
<dbReference type="EMBL" id="CALNXK010000058">
    <property type="protein sequence ID" value="CAH3136806.1"/>
    <property type="molecule type" value="Genomic_DNA"/>
</dbReference>
<feature type="coiled-coil region" evidence="1">
    <location>
        <begin position="41"/>
        <end position="127"/>
    </location>
</feature>
<organism evidence="3 4">
    <name type="scientific">Porites lobata</name>
    <dbReference type="NCBI Taxonomy" id="104759"/>
    <lineage>
        <taxon>Eukaryota</taxon>
        <taxon>Metazoa</taxon>
        <taxon>Cnidaria</taxon>
        <taxon>Anthozoa</taxon>
        <taxon>Hexacorallia</taxon>
        <taxon>Scleractinia</taxon>
        <taxon>Fungiina</taxon>
        <taxon>Poritidae</taxon>
        <taxon>Porites</taxon>
    </lineage>
</organism>
<dbReference type="Gene3D" id="1.20.1480.30">
    <property type="entry name" value="Designed four-helix bundle protein"/>
    <property type="match status" value="1"/>
</dbReference>
<dbReference type="SUPFAM" id="SSF56219">
    <property type="entry name" value="DNase I-like"/>
    <property type="match status" value="1"/>
</dbReference>